<dbReference type="InterPro" id="IPR017452">
    <property type="entry name" value="GPCR_Rhodpsn_7TM"/>
</dbReference>
<evidence type="ECO:0000256" key="5">
    <source>
        <dbReference type="ARBA" id="ARBA00023040"/>
    </source>
</evidence>
<feature type="transmembrane region" description="Helical" evidence="11">
    <location>
        <begin position="196"/>
        <end position="216"/>
    </location>
</feature>
<keyword evidence="8" id="KW-0325">Glycoprotein</keyword>
<keyword evidence="3 10" id="KW-0812">Transmembrane</keyword>
<keyword evidence="14" id="KW-1185">Reference proteome</keyword>
<feature type="transmembrane region" description="Helical" evidence="11">
    <location>
        <begin position="41"/>
        <end position="63"/>
    </location>
</feature>
<keyword evidence="6 11" id="KW-0472">Membrane</keyword>
<evidence type="ECO:0000256" key="10">
    <source>
        <dbReference type="RuleBase" id="RU000688"/>
    </source>
</evidence>
<proteinExistence type="inferred from homology"/>
<keyword evidence="7 10" id="KW-0675">Receptor</keyword>
<feature type="domain" description="G-protein coupled receptors family 1 profile" evidence="12">
    <location>
        <begin position="20"/>
        <end position="252"/>
    </location>
</feature>
<evidence type="ECO:0000256" key="11">
    <source>
        <dbReference type="SAM" id="Phobius"/>
    </source>
</evidence>
<dbReference type="Proteomes" id="UP000001593">
    <property type="component" value="Unassembled WGS sequence"/>
</dbReference>
<keyword evidence="2" id="KW-1003">Cell membrane</keyword>
<dbReference type="PANTHER" id="PTHR24246">
    <property type="entry name" value="OLFACTORY RECEPTOR AND ADENOSINE RECEPTOR"/>
    <property type="match status" value="1"/>
</dbReference>
<evidence type="ECO:0000256" key="6">
    <source>
        <dbReference type="ARBA" id="ARBA00023136"/>
    </source>
</evidence>
<sequence length="297" mass="33209">MYITITSIFVCVLSVVAIVTNSIVLLVVWTHQRMRTYTNGYVASLATSDVMMAMALILQYVHILNSPPVINVIYSVVFLSSLTNLCAITLDRYFALTSPLHYRHSISQSFPLSLLSIWVIPVFFATLPFCWDANIKLTIHKVYLGIVESCIIVIFVIIFAAYIRVTISVRKTRINKTSNSKKRKCDLRRASTIEKLARLFVFHASVFLFSWGPIIFTTGAGMVGRLDLIPNALYHASPLSITLGLIANPVVYGLMKPDFQEVLQRLRKKKGSTSGKRLHLLTSSIGTRGTTNGQTFV</sequence>
<dbReference type="STRING" id="45351.A7S6H1"/>
<evidence type="ECO:0000256" key="9">
    <source>
        <dbReference type="ARBA" id="ARBA00023224"/>
    </source>
</evidence>
<evidence type="ECO:0000256" key="1">
    <source>
        <dbReference type="ARBA" id="ARBA00004651"/>
    </source>
</evidence>
<evidence type="ECO:0000256" key="3">
    <source>
        <dbReference type="ARBA" id="ARBA00022692"/>
    </source>
</evidence>
<dbReference type="OrthoDB" id="9445642at2759"/>
<dbReference type="Gene3D" id="1.20.1070.10">
    <property type="entry name" value="Rhodopsin 7-helix transmembrane proteins"/>
    <property type="match status" value="1"/>
</dbReference>
<dbReference type="EMBL" id="DS469587">
    <property type="protein sequence ID" value="EDO40718.1"/>
    <property type="molecule type" value="Genomic_DNA"/>
</dbReference>
<reference evidence="13 14" key="1">
    <citation type="journal article" date="2007" name="Science">
        <title>Sea anemone genome reveals ancestral eumetazoan gene repertoire and genomic organization.</title>
        <authorList>
            <person name="Putnam N.H."/>
            <person name="Srivastava M."/>
            <person name="Hellsten U."/>
            <person name="Dirks B."/>
            <person name="Chapman J."/>
            <person name="Salamov A."/>
            <person name="Terry A."/>
            <person name="Shapiro H."/>
            <person name="Lindquist E."/>
            <person name="Kapitonov V.V."/>
            <person name="Jurka J."/>
            <person name="Genikhovich G."/>
            <person name="Grigoriev I.V."/>
            <person name="Lucas S.M."/>
            <person name="Steele R.E."/>
            <person name="Finnerty J.R."/>
            <person name="Technau U."/>
            <person name="Martindale M.Q."/>
            <person name="Rokhsar D.S."/>
        </authorList>
    </citation>
    <scope>NUCLEOTIDE SEQUENCE [LARGE SCALE GENOMIC DNA]</scope>
    <source>
        <strain evidence="14">CH2 X CH6</strain>
    </source>
</reference>
<protein>
    <recommendedName>
        <fullName evidence="12">G-protein coupled receptors family 1 profile domain-containing protein</fullName>
    </recommendedName>
</protein>
<evidence type="ECO:0000256" key="8">
    <source>
        <dbReference type="ARBA" id="ARBA00023180"/>
    </source>
</evidence>
<feature type="transmembrane region" description="Helical" evidence="11">
    <location>
        <begin position="69"/>
        <end position="90"/>
    </location>
</feature>
<keyword evidence="4 11" id="KW-1133">Transmembrane helix</keyword>
<dbReference type="Pfam" id="PF00001">
    <property type="entry name" value="7tm_1"/>
    <property type="match status" value="1"/>
</dbReference>
<dbReference type="CDD" id="cd00637">
    <property type="entry name" value="7tm_classA_rhodopsin-like"/>
    <property type="match status" value="1"/>
</dbReference>
<dbReference type="AlphaFoldDB" id="A7S6H1"/>
<feature type="transmembrane region" description="Helical" evidence="11">
    <location>
        <begin position="143"/>
        <end position="163"/>
    </location>
</feature>
<dbReference type="InterPro" id="IPR000276">
    <property type="entry name" value="GPCR_Rhodpsn"/>
</dbReference>
<dbReference type="PANTHER" id="PTHR24246:SF27">
    <property type="entry name" value="ADENOSINE RECEPTOR, ISOFORM A"/>
    <property type="match status" value="1"/>
</dbReference>
<gene>
    <name evidence="13" type="ORF">NEMVEDRAFT_v1g207545</name>
</gene>
<keyword evidence="9 10" id="KW-0807">Transducer</keyword>
<dbReference type="PhylomeDB" id="A7S6H1"/>
<accession>A7S6H1</accession>
<dbReference type="SMR" id="A7S6H1"/>
<feature type="transmembrane region" description="Helical" evidence="11">
    <location>
        <begin position="110"/>
        <end position="131"/>
    </location>
</feature>
<comment type="similarity">
    <text evidence="10">Belongs to the G-protein coupled receptor 1 family.</text>
</comment>
<dbReference type="GO" id="GO:0001609">
    <property type="term" value="F:G protein-coupled adenosine receptor activity"/>
    <property type="evidence" value="ECO:0000318"/>
    <property type="project" value="GO_Central"/>
</dbReference>
<dbReference type="PRINTS" id="PR00237">
    <property type="entry name" value="GPCRRHODOPSN"/>
</dbReference>
<evidence type="ECO:0000259" key="12">
    <source>
        <dbReference type="PROSITE" id="PS50262"/>
    </source>
</evidence>
<keyword evidence="5 10" id="KW-0297">G-protein coupled receptor</keyword>
<evidence type="ECO:0000256" key="4">
    <source>
        <dbReference type="ARBA" id="ARBA00022989"/>
    </source>
</evidence>
<name>A7S6H1_NEMVE</name>
<evidence type="ECO:0000256" key="7">
    <source>
        <dbReference type="ARBA" id="ARBA00023170"/>
    </source>
</evidence>
<comment type="subcellular location">
    <subcellularLocation>
        <location evidence="1">Cell membrane</location>
        <topology evidence="1">Multi-pass membrane protein</topology>
    </subcellularLocation>
</comment>
<evidence type="ECO:0000313" key="14">
    <source>
        <dbReference type="Proteomes" id="UP000001593"/>
    </source>
</evidence>
<dbReference type="GO" id="GO:0005886">
    <property type="term" value="C:plasma membrane"/>
    <property type="evidence" value="ECO:0000318"/>
    <property type="project" value="GO_Central"/>
</dbReference>
<evidence type="ECO:0000256" key="2">
    <source>
        <dbReference type="ARBA" id="ARBA00022475"/>
    </source>
</evidence>
<evidence type="ECO:0000313" key="13">
    <source>
        <dbReference type="EMBL" id="EDO40718.1"/>
    </source>
</evidence>
<dbReference type="InParanoid" id="A7S6H1"/>
<dbReference type="PROSITE" id="PS00237">
    <property type="entry name" value="G_PROTEIN_RECEP_F1_1"/>
    <property type="match status" value="1"/>
</dbReference>
<dbReference type="SUPFAM" id="SSF81321">
    <property type="entry name" value="Family A G protein-coupled receptor-like"/>
    <property type="match status" value="1"/>
</dbReference>
<dbReference type="eggNOG" id="KOG3656">
    <property type="taxonomic scope" value="Eukaryota"/>
</dbReference>
<dbReference type="GO" id="GO:0007186">
    <property type="term" value="P:G protein-coupled receptor signaling pathway"/>
    <property type="evidence" value="ECO:0000318"/>
    <property type="project" value="GO_Central"/>
</dbReference>
<feature type="transmembrane region" description="Helical" evidence="11">
    <location>
        <begin position="6"/>
        <end position="29"/>
    </location>
</feature>
<feature type="transmembrane region" description="Helical" evidence="11">
    <location>
        <begin position="236"/>
        <end position="255"/>
    </location>
</feature>
<dbReference type="HOGENOM" id="CLU_009579_3_6_1"/>
<dbReference type="PROSITE" id="PS50262">
    <property type="entry name" value="G_PROTEIN_RECEP_F1_2"/>
    <property type="match status" value="1"/>
</dbReference>
<organism evidence="13 14">
    <name type="scientific">Nematostella vectensis</name>
    <name type="common">Starlet sea anemone</name>
    <dbReference type="NCBI Taxonomy" id="45351"/>
    <lineage>
        <taxon>Eukaryota</taxon>
        <taxon>Metazoa</taxon>
        <taxon>Cnidaria</taxon>
        <taxon>Anthozoa</taxon>
        <taxon>Hexacorallia</taxon>
        <taxon>Actiniaria</taxon>
        <taxon>Edwardsiidae</taxon>
        <taxon>Nematostella</taxon>
    </lineage>
</organism>